<sequence>MAITKLLRLKERKSGNRAGHLKHNLCYICRPEKTMQGTYIGGTAGHTWEMAYRSMMRNKAYWEKEDGTQGFHYVISFPPDERITPGQCLAFAEEFATELLGEDYLYLIAVHNDTGHLHAHITFDSVGITTGKKFHSPRGDWEKRIQPITDRLCQKYGFSVLEPDQKTGKTYGEWKHEQEQKKLGKEQAGYSWYDIIRDDIDEAIEYSDTYEAFLSYLAEHGYQVRSGKYLSLKPDGRKQAVRTSRLGMGYTKEELTERIQNKEYGDVLDYRMATYGSQREMQNIICARIQKSPGWKMPEYQKQFYRRWNQTFFIRKPEYRKLSWAANRKEILEVTRLADVIRYLVEHDIESVDDLQERKEELFREKKYLMEQKRITSTRIRKSGAFVALRKYERFMKNMEGLPEAYEKAEELLSEVERYGTLEEVRSRYKNLKEKQKEYRMTEKDLNQELKILSDAEKDQELNLGRTEIERSRKLTE</sequence>
<protein>
    <submittedName>
        <fullName evidence="3">Relaxase/mobilization nuclease domain-containing protein</fullName>
    </submittedName>
</protein>
<evidence type="ECO:0000313" key="3">
    <source>
        <dbReference type="EMBL" id="MCU6725522.1"/>
    </source>
</evidence>
<comment type="caution">
    <text evidence="3">The sequence shown here is derived from an EMBL/GenBank/DDBJ whole genome shotgun (WGS) entry which is preliminary data.</text>
</comment>
<gene>
    <name evidence="3" type="ORF">OCV47_09195</name>
</gene>
<dbReference type="RefSeq" id="WP_262654785.1">
    <property type="nucleotide sequence ID" value="NZ_JAOQKE010000010.1"/>
</dbReference>
<dbReference type="EMBL" id="JAOQKE010000010">
    <property type="protein sequence ID" value="MCU6725522.1"/>
    <property type="molecule type" value="Genomic_DNA"/>
</dbReference>
<reference evidence="3 4" key="1">
    <citation type="journal article" date="2021" name="ISME Commun">
        <title>Automated analysis of genomic sequences facilitates high-throughput and comprehensive description of bacteria.</title>
        <authorList>
            <person name="Hitch T.C.A."/>
        </authorList>
    </citation>
    <scope>NUCLEOTIDE SEQUENCE [LARGE SCALE GENOMIC DNA]</scope>
    <source>
        <strain evidence="3 4">Sanger_29</strain>
    </source>
</reference>
<feature type="coiled-coil region" evidence="1">
    <location>
        <begin position="422"/>
        <end position="452"/>
    </location>
</feature>
<dbReference type="InterPro" id="IPR005094">
    <property type="entry name" value="Endonuclease_MobA/VirD2"/>
</dbReference>
<feature type="domain" description="MobA/VirD2-like nuclease" evidence="2">
    <location>
        <begin position="27"/>
        <end position="157"/>
    </location>
</feature>
<feature type="coiled-coil region" evidence="1">
    <location>
        <begin position="345"/>
        <end position="372"/>
    </location>
</feature>
<dbReference type="Pfam" id="PF03432">
    <property type="entry name" value="Relaxase"/>
    <property type="match status" value="1"/>
</dbReference>
<keyword evidence="1" id="KW-0175">Coiled coil</keyword>
<evidence type="ECO:0000313" key="4">
    <source>
        <dbReference type="Proteomes" id="UP001652338"/>
    </source>
</evidence>
<dbReference type="Proteomes" id="UP001652338">
    <property type="component" value="Unassembled WGS sequence"/>
</dbReference>
<evidence type="ECO:0000259" key="2">
    <source>
        <dbReference type="Pfam" id="PF03432"/>
    </source>
</evidence>
<accession>A0ABT2SM10</accession>
<proteinExistence type="predicted"/>
<keyword evidence="4" id="KW-1185">Reference proteome</keyword>
<dbReference type="Gene3D" id="3.30.930.30">
    <property type="match status" value="1"/>
</dbReference>
<name>A0ABT2SM10_9FIRM</name>
<organism evidence="3 4">
    <name type="scientific">Muricoprocola aceti</name>
    <dbReference type="NCBI Taxonomy" id="2981772"/>
    <lineage>
        <taxon>Bacteria</taxon>
        <taxon>Bacillati</taxon>
        <taxon>Bacillota</taxon>
        <taxon>Clostridia</taxon>
        <taxon>Lachnospirales</taxon>
        <taxon>Lachnospiraceae</taxon>
        <taxon>Muricoprocola</taxon>
    </lineage>
</organism>
<evidence type="ECO:0000256" key="1">
    <source>
        <dbReference type="SAM" id="Coils"/>
    </source>
</evidence>